<dbReference type="Proteomes" id="UP000638848">
    <property type="component" value="Unassembled WGS sequence"/>
</dbReference>
<protein>
    <recommendedName>
        <fullName evidence="2">4'-phosphopantetheinyl transferase domain-containing protein</fullName>
    </recommendedName>
</protein>
<feature type="domain" description="4'-phosphopantetheinyl transferase" evidence="2">
    <location>
        <begin position="138"/>
        <end position="203"/>
    </location>
</feature>
<reference evidence="3" key="2">
    <citation type="submission" date="2020-09" db="EMBL/GenBank/DDBJ databases">
        <authorList>
            <person name="Sun Q."/>
            <person name="Zhou Y."/>
        </authorList>
    </citation>
    <scope>NUCLEOTIDE SEQUENCE</scope>
    <source>
        <strain evidence="3">CGMCC 1.12187</strain>
    </source>
</reference>
<dbReference type="GO" id="GO:0008897">
    <property type="term" value="F:holo-[acyl-carrier-protein] synthase activity"/>
    <property type="evidence" value="ECO:0007669"/>
    <property type="project" value="InterPro"/>
</dbReference>
<organism evidence="3 4">
    <name type="scientific">Kocuria dechangensis</name>
    <dbReference type="NCBI Taxonomy" id="1176249"/>
    <lineage>
        <taxon>Bacteria</taxon>
        <taxon>Bacillati</taxon>
        <taxon>Actinomycetota</taxon>
        <taxon>Actinomycetes</taxon>
        <taxon>Micrococcales</taxon>
        <taxon>Micrococcaceae</taxon>
        <taxon>Kocuria</taxon>
    </lineage>
</organism>
<accession>A0A917GGX0</accession>
<dbReference type="GO" id="GO:0000287">
    <property type="term" value="F:magnesium ion binding"/>
    <property type="evidence" value="ECO:0007669"/>
    <property type="project" value="InterPro"/>
</dbReference>
<evidence type="ECO:0000259" key="2">
    <source>
        <dbReference type="Pfam" id="PF01648"/>
    </source>
</evidence>
<evidence type="ECO:0000256" key="1">
    <source>
        <dbReference type="ARBA" id="ARBA00022679"/>
    </source>
</evidence>
<comment type="caution">
    <text evidence="3">The sequence shown here is derived from an EMBL/GenBank/DDBJ whole genome shotgun (WGS) entry which is preliminary data.</text>
</comment>
<dbReference type="InterPro" id="IPR008278">
    <property type="entry name" value="4-PPantetheinyl_Trfase_dom"/>
</dbReference>
<evidence type="ECO:0000313" key="3">
    <source>
        <dbReference type="EMBL" id="GGG44984.1"/>
    </source>
</evidence>
<keyword evidence="1" id="KW-0808">Transferase</keyword>
<dbReference type="Pfam" id="PF01648">
    <property type="entry name" value="ACPS"/>
    <property type="match status" value="1"/>
</dbReference>
<dbReference type="AlphaFoldDB" id="A0A917GGX0"/>
<sequence>MRTPDVLLCAADLARVPGLAQLLDDVERARARRYRDPAAHRRFLARRTWVRGLVAEAVGADPAALVSAYCCPSCAARPGAPARAAAGAVSAAGEPGAGDHGRPGYLLDGVRVPLGLSVSSAGDVAVAALWAPGPVAAGVDVTPVGADLDTVAEQFFTAAERAHVAAAGSLPERRHRAALVWSAKEALAKAAGTGLVADPRSLETGGVPPRRGRPWRPVLAWDRLDPGPGEGAAAFAARLADGFATALAFSRGTRGGPC</sequence>
<dbReference type="InterPro" id="IPR037143">
    <property type="entry name" value="4-PPantetheinyl_Trfase_dom_sf"/>
</dbReference>
<reference evidence="3" key="1">
    <citation type="journal article" date="2014" name="Int. J. Syst. Evol. Microbiol.">
        <title>Complete genome sequence of Corynebacterium casei LMG S-19264T (=DSM 44701T), isolated from a smear-ripened cheese.</title>
        <authorList>
            <consortium name="US DOE Joint Genome Institute (JGI-PGF)"/>
            <person name="Walter F."/>
            <person name="Albersmeier A."/>
            <person name="Kalinowski J."/>
            <person name="Ruckert C."/>
        </authorList>
    </citation>
    <scope>NUCLEOTIDE SEQUENCE</scope>
    <source>
        <strain evidence="3">CGMCC 1.12187</strain>
    </source>
</reference>
<name>A0A917GGX0_9MICC</name>
<evidence type="ECO:0000313" key="4">
    <source>
        <dbReference type="Proteomes" id="UP000638848"/>
    </source>
</evidence>
<dbReference type="EMBL" id="BMEQ01000001">
    <property type="protein sequence ID" value="GGG44984.1"/>
    <property type="molecule type" value="Genomic_DNA"/>
</dbReference>
<gene>
    <name evidence="3" type="ORF">GCM10011374_04150</name>
</gene>
<dbReference type="SUPFAM" id="SSF56214">
    <property type="entry name" value="4'-phosphopantetheinyl transferase"/>
    <property type="match status" value="2"/>
</dbReference>
<proteinExistence type="predicted"/>
<dbReference type="RefSeq" id="WP_188534144.1">
    <property type="nucleotide sequence ID" value="NZ_BMEQ01000001.1"/>
</dbReference>
<keyword evidence="4" id="KW-1185">Reference proteome</keyword>
<dbReference type="Gene3D" id="3.90.470.20">
    <property type="entry name" value="4'-phosphopantetheinyl transferase domain"/>
    <property type="match status" value="1"/>
</dbReference>